<proteinExistence type="predicted"/>
<dbReference type="Pfam" id="PF17924">
    <property type="entry name" value="TetR_C_19"/>
    <property type="match status" value="1"/>
</dbReference>
<evidence type="ECO:0000313" key="4">
    <source>
        <dbReference type="EMBL" id="RSU13013.1"/>
    </source>
</evidence>
<evidence type="ECO:0000259" key="3">
    <source>
        <dbReference type="PROSITE" id="PS50977"/>
    </source>
</evidence>
<dbReference type="Pfam" id="PF00440">
    <property type="entry name" value="TetR_N"/>
    <property type="match status" value="1"/>
</dbReference>
<dbReference type="SUPFAM" id="SSF46689">
    <property type="entry name" value="Homeodomain-like"/>
    <property type="match status" value="1"/>
</dbReference>
<comment type="caution">
    <text evidence="4">The sequence shown here is derived from an EMBL/GenBank/DDBJ whole genome shotgun (WGS) entry which is preliminary data.</text>
</comment>
<dbReference type="GO" id="GO:0003677">
    <property type="term" value="F:DNA binding"/>
    <property type="evidence" value="ECO:0007669"/>
    <property type="project" value="UniProtKB-UniRule"/>
</dbReference>
<dbReference type="AlphaFoldDB" id="A0A430AY75"/>
<keyword evidence="1 2" id="KW-0238">DNA-binding</keyword>
<dbReference type="RefSeq" id="WP_126807991.1">
    <property type="nucleotide sequence ID" value="NZ_NGKA01000006.1"/>
</dbReference>
<sequence>MPTETFFRLPEEKKARILAAAKEEFSVHSIREASISNIIKLADIPRGSFYQYFDGMEDLYLYFFDFLRRNSMETFSHLLDETKGDLFESYSQYFEILIHEVMEGEYVGYFRQLFLNMDNHVVRHVSKGFNVRTHRYPKGMEQFSVKQKGPGRITLKDLDTTNLRIKSDEELKELVHLILHILFSTIVQAYRKEKLPPKQRVDEAIMEFDRKLDWLKNGVEINGEVD</sequence>
<feature type="DNA-binding region" description="H-T-H motif" evidence="2">
    <location>
        <begin position="34"/>
        <end position="53"/>
    </location>
</feature>
<dbReference type="EMBL" id="NGKA01000006">
    <property type="protein sequence ID" value="RSU13013.1"/>
    <property type="molecule type" value="Genomic_DNA"/>
</dbReference>
<name>A0A430AY75_9ENTE</name>
<dbReference type="InterPro" id="IPR009057">
    <property type="entry name" value="Homeodomain-like_sf"/>
</dbReference>
<evidence type="ECO:0000256" key="1">
    <source>
        <dbReference type="ARBA" id="ARBA00023125"/>
    </source>
</evidence>
<accession>A0A430AY75</accession>
<dbReference type="Proteomes" id="UP000287605">
    <property type="component" value="Unassembled WGS sequence"/>
</dbReference>
<reference evidence="4 5" key="1">
    <citation type="submission" date="2017-05" db="EMBL/GenBank/DDBJ databases">
        <title>Vagococcus spp. assemblies.</title>
        <authorList>
            <person name="Gulvik C.A."/>
        </authorList>
    </citation>
    <scope>NUCLEOTIDE SEQUENCE [LARGE SCALE GENOMIC DNA]</scope>
    <source>
        <strain evidence="4 5">CCUG 51432</strain>
    </source>
</reference>
<organism evidence="4 5">
    <name type="scientific">Vagococcus elongatus</name>
    <dbReference type="NCBI Taxonomy" id="180344"/>
    <lineage>
        <taxon>Bacteria</taxon>
        <taxon>Bacillati</taxon>
        <taxon>Bacillota</taxon>
        <taxon>Bacilli</taxon>
        <taxon>Lactobacillales</taxon>
        <taxon>Enterococcaceae</taxon>
        <taxon>Vagococcus</taxon>
    </lineage>
</organism>
<dbReference type="OrthoDB" id="9812484at2"/>
<keyword evidence="5" id="KW-1185">Reference proteome</keyword>
<gene>
    <name evidence="4" type="ORF">CBF29_04910</name>
</gene>
<feature type="domain" description="HTH tetR-type" evidence="3">
    <location>
        <begin position="11"/>
        <end position="71"/>
    </location>
</feature>
<evidence type="ECO:0000313" key="5">
    <source>
        <dbReference type="Proteomes" id="UP000287605"/>
    </source>
</evidence>
<evidence type="ECO:0000256" key="2">
    <source>
        <dbReference type="PROSITE-ProRule" id="PRU00335"/>
    </source>
</evidence>
<dbReference type="Gene3D" id="1.10.357.10">
    <property type="entry name" value="Tetracycline Repressor, domain 2"/>
    <property type="match status" value="1"/>
</dbReference>
<dbReference type="PROSITE" id="PS50977">
    <property type="entry name" value="HTH_TETR_2"/>
    <property type="match status" value="1"/>
</dbReference>
<protein>
    <recommendedName>
        <fullName evidence="3">HTH tetR-type domain-containing protein</fullName>
    </recommendedName>
</protein>
<dbReference type="InterPro" id="IPR001647">
    <property type="entry name" value="HTH_TetR"/>
</dbReference>